<protein>
    <recommendedName>
        <fullName evidence="4">Phage associated protein</fullName>
    </recommendedName>
</protein>
<accession>A0AAU8VHE8</accession>
<sequence length="304" mass="33463">MSARLMGMAFKTGIPRGQRFVLVKLCDCANDEGLCYPSQETLAEDTGFATTAVRQHIKWLKEHNFIKSARRQSGRERKSDIYRINVALLEKCYAEAAKRKAVRQAKMWEEPSDFEPSDYEPSDYEPSDFDAKNHQILSDEPSDFDGSLYEEPSVEPSVEPSESNARAARAPAEPHPAKPQTAPRGVAEPPGAKKTGRHAFELSLLADYGITGQVAEDFLQVRKAKRQPLTATAVKLLAADAEKCGMTALQAVEYAIASGWGSFRAEWLQNKTFGGSGNRGGLTHNQTAAVLDARSYGDMPTTDF</sequence>
<dbReference type="RefSeq" id="WP_003711991.1">
    <property type="nucleotide sequence ID" value="NZ_CP019894.1"/>
</dbReference>
<evidence type="ECO:0008006" key="4">
    <source>
        <dbReference type="Google" id="ProtNLM"/>
    </source>
</evidence>
<dbReference type="AlphaFoldDB" id="A0AAU8VHE8"/>
<reference evidence="2 3" key="1">
    <citation type="submission" date="2017-03" db="EMBL/GenBank/DDBJ databases">
        <title>N. lactamica Y92-1009 whole genome sequence.</title>
        <authorList>
            <person name="Pandey A.K."/>
            <person name="Read R.C."/>
        </authorList>
    </citation>
    <scope>NUCLEOTIDE SEQUENCE [LARGE SCALE GENOMIC DNA]</scope>
    <source>
        <strain evidence="2 3">Y92-1009</strain>
    </source>
</reference>
<gene>
    <name evidence="2" type="ORF">B2G52_07600</name>
</gene>
<evidence type="ECO:0000256" key="1">
    <source>
        <dbReference type="SAM" id="MobiDB-lite"/>
    </source>
</evidence>
<evidence type="ECO:0000313" key="2">
    <source>
        <dbReference type="EMBL" id="ARB04763.1"/>
    </source>
</evidence>
<dbReference type="Proteomes" id="UP000191249">
    <property type="component" value="Chromosome"/>
</dbReference>
<dbReference type="EMBL" id="CP019894">
    <property type="protein sequence ID" value="ARB04763.1"/>
    <property type="molecule type" value="Genomic_DNA"/>
</dbReference>
<dbReference type="InterPro" id="IPR036390">
    <property type="entry name" value="WH_DNA-bd_sf"/>
</dbReference>
<feature type="compositionally biased region" description="Acidic residues" evidence="1">
    <location>
        <begin position="110"/>
        <end position="128"/>
    </location>
</feature>
<dbReference type="Gene3D" id="1.10.10.10">
    <property type="entry name" value="Winged helix-like DNA-binding domain superfamily/Winged helix DNA-binding domain"/>
    <property type="match status" value="1"/>
</dbReference>
<organism evidence="2 3">
    <name type="scientific">Neisseria lactamica</name>
    <dbReference type="NCBI Taxonomy" id="486"/>
    <lineage>
        <taxon>Bacteria</taxon>
        <taxon>Pseudomonadati</taxon>
        <taxon>Pseudomonadota</taxon>
        <taxon>Betaproteobacteria</taxon>
        <taxon>Neisseriales</taxon>
        <taxon>Neisseriaceae</taxon>
        <taxon>Neisseria</taxon>
    </lineage>
</organism>
<dbReference type="InterPro" id="IPR036388">
    <property type="entry name" value="WH-like_DNA-bd_sf"/>
</dbReference>
<dbReference type="SUPFAM" id="SSF46785">
    <property type="entry name" value="Winged helix' DNA-binding domain"/>
    <property type="match status" value="1"/>
</dbReference>
<feature type="region of interest" description="Disordered" evidence="1">
    <location>
        <begin position="104"/>
        <end position="194"/>
    </location>
</feature>
<evidence type="ECO:0000313" key="3">
    <source>
        <dbReference type="Proteomes" id="UP000191249"/>
    </source>
</evidence>
<dbReference type="Pfam" id="PF13730">
    <property type="entry name" value="HTH_36"/>
    <property type="match status" value="1"/>
</dbReference>
<name>A0AAU8VHE8_NEILA</name>
<proteinExistence type="predicted"/>
<feature type="compositionally biased region" description="Low complexity" evidence="1">
    <location>
        <begin position="150"/>
        <end position="171"/>
    </location>
</feature>